<reference evidence="1" key="2">
    <citation type="journal article" date="2015" name="Antimicrob. Agents Chemother.">
        <title>Dissemination of blaOXA-23 in Acinetobacter spp. in China: Main Roles of Conjugative Plasmid pAZJ221 and Transposon Tn2009.</title>
        <authorList>
            <person name="Liu L.L."/>
            <person name="Ji S.J."/>
            <person name="Ruan Z."/>
            <person name="Fu Y."/>
            <person name="Fu Y.Q."/>
            <person name="Wang Y.F."/>
            <person name="Yu Y.S."/>
        </authorList>
    </citation>
    <scope>NUCLEOTIDE SEQUENCE</scope>
    <source>
        <strain evidence="1">A221</strain>
        <plasmid evidence="1">pAZJ221</plasmid>
    </source>
</reference>
<reference evidence="1" key="1">
    <citation type="submission" date="2014-10" db="EMBL/GenBank/DDBJ databases">
        <authorList>
            <person name="Liu L."/>
            <person name="Ji S."/>
            <person name="Ruan Z."/>
            <person name="Fu Y."/>
            <person name="Fu Y."/>
            <person name="Wang Y."/>
            <person name="Yu Y."/>
        </authorList>
    </citation>
    <scope>NUCLEOTIDE SEQUENCE</scope>
    <source>
        <strain evidence="1">A221</strain>
        <plasmid evidence="1">pAZJ221</plasmid>
    </source>
</reference>
<geneLocation type="plasmid" evidence="1">
    <name>pAZJ221</name>
</geneLocation>
<dbReference type="AlphaFoldDB" id="A0A0C4Y2J7"/>
<sequence length="90" mass="10602">MLVTQYLPDLDKIKSKRSSEAPFRYWLENILKRSDKLPRGKFFKGKVGGKPLRIIDEYWMTRDFDMELSIFAKPRYGLGLINIDSENSQT</sequence>
<accession>A0A0C4Y2J7</accession>
<name>A0A0C4Y2J7_ACIBA</name>
<dbReference type="RefSeq" id="WP_000961685.1">
    <property type="nucleotide sequence ID" value="NZ_CP018144.1"/>
</dbReference>
<proteinExistence type="predicted"/>
<organism evidence="1">
    <name type="scientific">Acinetobacter baumannii</name>
    <dbReference type="NCBI Taxonomy" id="470"/>
    <lineage>
        <taxon>Bacteria</taxon>
        <taxon>Pseudomonadati</taxon>
        <taxon>Pseudomonadota</taxon>
        <taxon>Gammaproteobacteria</taxon>
        <taxon>Moraxellales</taxon>
        <taxon>Moraxellaceae</taxon>
        <taxon>Acinetobacter</taxon>
        <taxon>Acinetobacter calcoaceticus/baumannii complex</taxon>
    </lineage>
</organism>
<gene>
    <name evidence="1" type="ORF">NG19_003</name>
</gene>
<evidence type="ECO:0000313" key="1">
    <source>
        <dbReference type="EMBL" id="AJF79839.1"/>
    </source>
</evidence>
<keyword evidence="1" id="KW-0614">Plasmid</keyword>
<protein>
    <submittedName>
        <fullName evidence="1">Uncharacterized protein</fullName>
    </submittedName>
</protein>
<dbReference type="EMBL" id="KM922672">
    <property type="protein sequence ID" value="AJF79839.1"/>
    <property type="molecule type" value="Genomic_DNA"/>
</dbReference>
<dbReference type="PATRIC" id="fig|470.1342.peg.3912"/>